<sequence>MIKILFILNFFLISLFSSSFDKVYTVAFLKDWKPYYITNNKGEIDGYVYELFEEISKKQI</sequence>
<name>A0ABQ6VNF3_9BACT</name>
<comment type="caution">
    <text evidence="1">The sequence shown here is derived from an EMBL/GenBank/DDBJ whole genome shotgun (WGS) entry which is preliminary data.</text>
</comment>
<dbReference type="EMBL" id="WFKJ01000007">
    <property type="protein sequence ID" value="KAB7892212.1"/>
    <property type="molecule type" value="Genomic_DNA"/>
</dbReference>
<dbReference type="SUPFAM" id="SSF53850">
    <property type="entry name" value="Periplasmic binding protein-like II"/>
    <property type="match status" value="1"/>
</dbReference>
<protein>
    <recommendedName>
        <fullName evidence="3">Solute-binding protein family 3/N-terminal domain-containing protein</fullName>
    </recommendedName>
</protein>
<keyword evidence="2" id="KW-1185">Reference proteome</keyword>
<gene>
    <name evidence="1" type="ORF">GBG18_03730</name>
</gene>
<organism evidence="1 2">
    <name type="scientific">Poseidonibacter ostreae</name>
    <dbReference type="NCBI Taxonomy" id="2654171"/>
    <lineage>
        <taxon>Bacteria</taxon>
        <taxon>Pseudomonadati</taxon>
        <taxon>Campylobacterota</taxon>
        <taxon>Epsilonproteobacteria</taxon>
        <taxon>Campylobacterales</taxon>
        <taxon>Arcobacteraceae</taxon>
        <taxon>Poseidonibacter</taxon>
    </lineage>
</organism>
<evidence type="ECO:0000313" key="2">
    <source>
        <dbReference type="Proteomes" id="UP000461010"/>
    </source>
</evidence>
<dbReference type="RefSeq" id="WP_152188525.1">
    <property type="nucleotide sequence ID" value="NZ_WFKJ01000007.1"/>
</dbReference>
<dbReference type="Gene3D" id="3.40.190.10">
    <property type="entry name" value="Periplasmic binding protein-like II"/>
    <property type="match status" value="1"/>
</dbReference>
<proteinExistence type="predicted"/>
<evidence type="ECO:0008006" key="3">
    <source>
        <dbReference type="Google" id="ProtNLM"/>
    </source>
</evidence>
<evidence type="ECO:0000313" key="1">
    <source>
        <dbReference type="EMBL" id="KAB7892212.1"/>
    </source>
</evidence>
<dbReference type="Proteomes" id="UP000461010">
    <property type="component" value="Unassembled WGS sequence"/>
</dbReference>
<accession>A0ABQ6VNF3</accession>
<reference evidence="1 2" key="1">
    <citation type="submission" date="2019-10" db="EMBL/GenBank/DDBJ databases">
        <title>Poseidonibacter ostreae sp. nov., isolated from the gut of the Ostrea denselamellosa.</title>
        <authorList>
            <person name="Choi A."/>
        </authorList>
    </citation>
    <scope>NUCLEOTIDE SEQUENCE [LARGE SCALE GENOMIC DNA]</scope>
    <source>
        <strain evidence="1 2">SJOD-M-5</strain>
    </source>
</reference>